<accession>E6QMR7</accession>
<name>E6QMR7_9ZZZZ</name>
<organism evidence="1">
    <name type="scientific">mine drainage metagenome</name>
    <dbReference type="NCBI Taxonomy" id="410659"/>
    <lineage>
        <taxon>unclassified sequences</taxon>
        <taxon>metagenomes</taxon>
        <taxon>ecological metagenomes</taxon>
    </lineage>
</organism>
<reference evidence="1" key="1">
    <citation type="submission" date="2009-10" db="EMBL/GenBank/DDBJ databases">
        <title>Diversity of trophic interactions inside an arsenic-rich microbial ecosystem.</title>
        <authorList>
            <person name="Bertin P.N."/>
            <person name="Heinrich-Salmeron A."/>
            <person name="Pelletier E."/>
            <person name="Goulhen-Chollet F."/>
            <person name="Arsene-Ploetze F."/>
            <person name="Gallien S."/>
            <person name="Calteau A."/>
            <person name="Vallenet D."/>
            <person name="Casiot C."/>
            <person name="Chane-Woon-Ming B."/>
            <person name="Giloteaux L."/>
            <person name="Barakat M."/>
            <person name="Bonnefoy V."/>
            <person name="Bruneel O."/>
            <person name="Chandler M."/>
            <person name="Cleiss J."/>
            <person name="Duran R."/>
            <person name="Elbaz-Poulichet F."/>
            <person name="Fonknechten N."/>
            <person name="Lauga B."/>
            <person name="Mornico D."/>
            <person name="Ortet P."/>
            <person name="Schaeffer C."/>
            <person name="Siguier P."/>
            <person name="Alexander Thil Smith A."/>
            <person name="Van Dorsselaer A."/>
            <person name="Weissenbach J."/>
            <person name="Medigue C."/>
            <person name="Le Paslier D."/>
        </authorList>
    </citation>
    <scope>NUCLEOTIDE SEQUENCE</scope>
</reference>
<gene>
    <name evidence="1" type="ORF">CARN6_2015</name>
</gene>
<dbReference type="AlphaFoldDB" id="E6QMR7"/>
<dbReference type="EMBL" id="CABQ01000236">
    <property type="protein sequence ID" value="CBI08538.1"/>
    <property type="molecule type" value="Genomic_DNA"/>
</dbReference>
<protein>
    <submittedName>
        <fullName evidence="1">Uncharacterized protein</fullName>
    </submittedName>
</protein>
<sequence length="100" mass="11662">MKWTAGWLTIRLPQSSRQVRTCWWQATPFLVQAMLRKTRRRCWRRHAGLPSSRVAGRLTAASGIFVVMAVFGEFLRDRNPKPEVWQVLRCYESVVLQSVS</sequence>
<proteinExistence type="predicted"/>
<evidence type="ECO:0000313" key="1">
    <source>
        <dbReference type="EMBL" id="CBI08538.1"/>
    </source>
</evidence>
<comment type="caution">
    <text evidence="1">The sequence shown here is derived from an EMBL/GenBank/DDBJ whole genome shotgun (WGS) entry which is preliminary data.</text>
</comment>